<dbReference type="SUPFAM" id="SSF55811">
    <property type="entry name" value="Nudix"/>
    <property type="match status" value="1"/>
</dbReference>
<evidence type="ECO:0000256" key="1">
    <source>
        <dbReference type="ARBA" id="ARBA00001946"/>
    </source>
</evidence>
<dbReference type="InterPro" id="IPR015797">
    <property type="entry name" value="NUDIX_hydrolase-like_dom_sf"/>
</dbReference>
<dbReference type="KEGG" id="fsy:FsymDg_3779"/>
<gene>
    <name evidence="7" type="ordered locus">FsymDg_3779</name>
</gene>
<evidence type="ECO:0000256" key="4">
    <source>
        <dbReference type="ARBA" id="ARBA00022842"/>
    </source>
</evidence>
<dbReference type="PRINTS" id="PR00502">
    <property type="entry name" value="NUDIXFAMILY"/>
</dbReference>
<dbReference type="Gene3D" id="3.90.79.10">
    <property type="entry name" value="Nucleoside Triphosphate Pyrophosphohydrolase"/>
    <property type="match status" value="1"/>
</dbReference>
<evidence type="ECO:0000259" key="6">
    <source>
        <dbReference type="PROSITE" id="PS51462"/>
    </source>
</evidence>
<comment type="cofactor">
    <cofactor evidence="1">
        <name>Mg(2+)</name>
        <dbReference type="ChEBI" id="CHEBI:18420"/>
    </cofactor>
</comment>
<dbReference type="Pfam" id="PF00293">
    <property type="entry name" value="NUDIX"/>
    <property type="match status" value="1"/>
</dbReference>
<protein>
    <submittedName>
        <fullName evidence="7">NUDIX hydrolase</fullName>
    </submittedName>
</protein>
<evidence type="ECO:0000313" key="8">
    <source>
        <dbReference type="Proteomes" id="UP000001549"/>
    </source>
</evidence>
<dbReference type="eggNOG" id="COG1051">
    <property type="taxonomic scope" value="Bacteria"/>
</dbReference>
<evidence type="ECO:0000256" key="2">
    <source>
        <dbReference type="ARBA" id="ARBA00005582"/>
    </source>
</evidence>
<dbReference type="RefSeq" id="WP_013874935.1">
    <property type="nucleotide sequence ID" value="NC_015656.1"/>
</dbReference>
<organism evidence="7 8">
    <name type="scientific">Candidatus Protofrankia datiscae</name>
    <dbReference type="NCBI Taxonomy" id="2716812"/>
    <lineage>
        <taxon>Bacteria</taxon>
        <taxon>Bacillati</taxon>
        <taxon>Actinomycetota</taxon>
        <taxon>Actinomycetes</taxon>
        <taxon>Frankiales</taxon>
        <taxon>Frankiaceae</taxon>
        <taxon>Protofrankia</taxon>
    </lineage>
</organism>
<evidence type="ECO:0000313" key="7">
    <source>
        <dbReference type="EMBL" id="AEH11056.1"/>
    </source>
</evidence>
<dbReference type="InterPro" id="IPR020084">
    <property type="entry name" value="NUDIX_hydrolase_CS"/>
</dbReference>
<dbReference type="PANTHER" id="PTHR43046">
    <property type="entry name" value="GDP-MANNOSE MANNOSYL HYDROLASE"/>
    <property type="match status" value="1"/>
</dbReference>
<dbReference type="PROSITE" id="PS51462">
    <property type="entry name" value="NUDIX"/>
    <property type="match status" value="1"/>
</dbReference>
<dbReference type="AlphaFoldDB" id="F8B534"/>
<reference evidence="7 8" key="1">
    <citation type="submission" date="2011-05" db="EMBL/GenBank/DDBJ databases">
        <title>Complete sequence of chromosome of Frankia symbiont of Datisca glomerata.</title>
        <authorList>
            <consortium name="US DOE Joint Genome Institute"/>
            <person name="Lucas S."/>
            <person name="Han J."/>
            <person name="Lapidus A."/>
            <person name="Cheng J.-F."/>
            <person name="Goodwin L."/>
            <person name="Pitluck S."/>
            <person name="Peters L."/>
            <person name="Mikhailova N."/>
            <person name="Chertkov O."/>
            <person name="Teshima H."/>
            <person name="Han C."/>
            <person name="Tapia R."/>
            <person name="Land M."/>
            <person name="Hauser L."/>
            <person name="Kyrpides N."/>
            <person name="Ivanova N."/>
            <person name="Pagani I."/>
            <person name="Berry A."/>
            <person name="Pawlowski K."/>
            <person name="Persson T."/>
            <person name="Vanden Heuvel B."/>
            <person name="Benson D."/>
            <person name="Woyke T."/>
        </authorList>
    </citation>
    <scope>NUCLEOTIDE SEQUENCE [LARGE SCALE GENOMIC DNA]</scope>
    <source>
        <strain evidence="8">4085684</strain>
    </source>
</reference>
<dbReference type="CDD" id="cd18876">
    <property type="entry name" value="NUDIX_Hydrolase"/>
    <property type="match status" value="1"/>
</dbReference>
<dbReference type="PROSITE" id="PS00893">
    <property type="entry name" value="NUDIX_BOX"/>
    <property type="match status" value="1"/>
</dbReference>
<dbReference type="EMBL" id="CP002801">
    <property type="protein sequence ID" value="AEH11056.1"/>
    <property type="molecule type" value="Genomic_DNA"/>
</dbReference>
<evidence type="ECO:0000256" key="3">
    <source>
        <dbReference type="ARBA" id="ARBA00022801"/>
    </source>
</evidence>
<keyword evidence="8" id="KW-1185">Reference proteome</keyword>
<sequence length="154" mass="16888">MNDAAPPTATPRVAAGVLFFDEDSRVLLVDPSYKQGLEVPGGYVEPGESPHAACIREVREELGIEPPIGGLLVVDWAPSEQEGDKILFLFDGGVLAERWRQRIALQAEELTGWRFSAAEELPSVLPPRLSRRVLAAITVRSSERPTYLEHGTTI</sequence>
<dbReference type="InterPro" id="IPR000086">
    <property type="entry name" value="NUDIX_hydrolase_dom"/>
</dbReference>
<dbReference type="GO" id="GO:0016787">
    <property type="term" value="F:hydrolase activity"/>
    <property type="evidence" value="ECO:0007669"/>
    <property type="project" value="UniProtKB-KW"/>
</dbReference>
<keyword evidence="4" id="KW-0460">Magnesium</keyword>
<keyword evidence="3 5" id="KW-0378">Hydrolase</keyword>
<dbReference type="InterPro" id="IPR020476">
    <property type="entry name" value="Nudix_hydrolase"/>
</dbReference>
<dbReference type="PANTHER" id="PTHR43046:SF12">
    <property type="entry name" value="GDP-MANNOSE MANNOSYL HYDROLASE"/>
    <property type="match status" value="1"/>
</dbReference>
<feature type="domain" description="Nudix hydrolase" evidence="6">
    <location>
        <begin position="10"/>
        <end position="138"/>
    </location>
</feature>
<comment type="similarity">
    <text evidence="2 5">Belongs to the Nudix hydrolase family.</text>
</comment>
<name>F8B534_9ACTN</name>
<accession>F8B534</accession>
<dbReference type="HOGENOM" id="CLU_116199_0_0_11"/>
<dbReference type="Proteomes" id="UP000001549">
    <property type="component" value="Chromosome"/>
</dbReference>
<proteinExistence type="inferred from homology"/>
<dbReference type="STRING" id="656024.FsymDg_3779"/>
<evidence type="ECO:0000256" key="5">
    <source>
        <dbReference type="RuleBase" id="RU003476"/>
    </source>
</evidence>